<dbReference type="EMBL" id="JFZV01000003">
    <property type="protein sequence ID" value="KDN15079.1"/>
    <property type="molecule type" value="Genomic_DNA"/>
</dbReference>
<feature type="binding site" evidence="9">
    <location>
        <position position="47"/>
    </location>
    <ligand>
        <name>Mg(2+)</name>
        <dbReference type="ChEBI" id="CHEBI:18420"/>
    </ligand>
</feature>
<dbReference type="SMART" id="SM00358">
    <property type="entry name" value="DSRM"/>
    <property type="match status" value="1"/>
</dbReference>
<gene>
    <name evidence="9" type="primary">rnc</name>
    <name evidence="12" type="ORF">SALWKB29_0705</name>
</gene>
<dbReference type="Gene3D" id="1.10.1520.10">
    <property type="entry name" value="Ribonuclease III domain"/>
    <property type="match status" value="1"/>
</dbReference>
<dbReference type="GO" id="GO:0010468">
    <property type="term" value="P:regulation of gene expression"/>
    <property type="evidence" value="ECO:0007669"/>
    <property type="project" value="TreeGrafter"/>
</dbReference>
<dbReference type="AlphaFoldDB" id="A0A066TLI0"/>
<dbReference type="NCBIfam" id="TIGR02191">
    <property type="entry name" value="RNaseIII"/>
    <property type="match status" value="1"/>
</dbReference>
<dbReference type="GO" id="GO:0008033">
    <property type="term" value="P:tRNA processing"/>
    <property type="evidence" value="ECO:0007669"/>
    <property type="project" value="UniProtKB-KW"/>
</dbReference>
<evidence type="ECO:0000256" key="7">
    <source>
        <dbReference type="ARBA" id="ARBA00022801"/>
    </source>
</evidence>
<dbReference type="InterPro" id="IPR000999">
    <property type="entry name" value="RNase_III_dom"/>
</dbReference>
<keyword evidence="9" id="KW-0479">Metal-binding</keyword>
<evidence type="ECO:0000256" key="1">
    <source>
        <dbReference type="ARBA" id="ARBA00000109"/>
    </source>
</evidence>
<dbReference type="Pfam" id="PF14622">
    <property type="entry name" value="Ribonucleas_3_3"/>
    <property type="match status" value="1"/>
</dbReference>
<dbReference type="RefSeq" id="WP_037405448.1">
    <property type="nucleotide sequence ID" value="NZ_JFZV01000003.1"/>
</dbReference>
<dbReference type="PROSITE" id="PS50142">
    <property type="entry name" value="RNASE_3_2"/>
    <property type="match status" value="1"/>
</dbReference>
<accession>A0A066TLI0</accession>
<dbReference type="GO" id="GO:0004525">
    <property type="term" value="F:ribonuclease III activity"/>
    <property type="evidence" value="ECO:0007669"/>
    <property type="project" value="UniProtKB-UniRule"/>
</dbReference>
<comment type="caution">
    <text evidence="12">The sequence shown here is derived from an EMBL/GenBank/DDBJ whole genome shotgun (WGS) entry which is preliminary data.</text>
</comment>
<evidence type="ECO:0000256" key="4">
    <source>
        <dbReference type="ARBA" id="ARBA00022664"/>
    </source>
</evidence>
<keyword evidence="7 9" id="KW-0378">Hydrolase</keyword>
<dbReference type="SMART" id="SM00535">
    <property type="entry name" value="RIBOc"/>
    <property type="match status" value="1"/>
</dbReference>
<dbReference type="InterPro" id="IPR036389">
    <property type="entry name" value="RNase_III_sf"/>
</dbReference>
<dbReference type="GO" id="GO:0019843">
    <property type="term" value="F:rRNA binding"/>
    <property type="evidence" value="ECO:0007669"/>
    <property type="project" value="UniProtKB-KW"/>
</dbReference>
<keyword evidence="9" id="KW-0699">rRNA-binding</keyword>
<organism evidence="12 13">
    <name type="scientific">Snodgrassella communis</name>
    <dbReference type="NCBI Taxonomy" id="2946699"/>
    <lineage>
        <taxon>Bacteria</taxon>
        <taxon>Pseudomonadati</taxon>
        <taxon>Pseudomonadota</taxon>
        <taxon>Betaproteobacteria</taxon>
        <taxon>Neisseriales</taxon>
        <taxon>Neisseriaceae</taxon>
        <taxon>Snodgrassella</taxon>
    </lineage>
</organism>
<dbReference type="CDD" id="cd00593">
    <property type="entry name" value="RIBOc"/>
    <property type="match status" value="1"/>
</dbReference>
<feature type="binding site" evidence="9">
    <location>
        <position position="120"/>
    </location>
    <ligand>
        <name>Mg(2+)</name>
        <dbReference type="ChEBI" id="CHEBI:18420"/>
    </ligand>
</feature>
<evidence type="ECO:0000256" key="9">
    <source>
        <dbReference type="HAMAP-Rule" id="MF_00104"/>
    </source>
</evidence>
<keyword evidence="9" id="KW-0460">Magnesium</keyword>
<evidence type="ECO:0000256" key="6">
    <source>
        <dbReference type="ARBA" id="ARBA00022759"/>
    </source>
</evidence>
<comment type="subcellular location">
    <subcellularLocation>
        <location evidence="9">Cytoplasm</location>
    </subcellularLocation>
</comment>
<evidence type="ECO:0000259" key="11">
    <source>
        <dbReference type="PROSITE" id="PS50142"/>
    </source>
</evidence>
<keyword evidence="3 9" id="KW-0698">rRNA processing</keyword>
<dbReference type="SUPFAM" id="SSF69065">
    <property type="entry name" value="RNase III domain-like"/>
    <property type="match status" value="1"/>
</dbReference>
<dbReference type="eggNOG" id="COG0571">
    <property type="taxonomic scope" value="Bacteria"/>
</dbReference>
<dbReference type="GO" id="GO:0003725">
    <property type="term" value="F:double-stranded RNA binding"/>
    <property type="evidence" value="ECO:0007669"/>
    <property type="project" value="TreeGrafter"/>
</dbReference>
<dbReference type="InterPro" id="IPR014720">
    <property type="entry name" value="dsRBD_dom"/>
</dbReference>
<dbReference type="PANTHER" id="PTHR11207">
    <property type="entry name" value="RIBONUCLEASE III"/>
    <property type="match status" value="1"/>
</dbReference>
<sequence>MKKTDVRHENALGYVQKMLGYHFKQSKLLQQALTHRSYSALHNERFEFIGDSILNYSVAKMLFEAFPRLTEGELSRMRANLVNQDTLSQIAAELKVGDALLLGTGELKSGGFRRPSTLADAMEALFAAVSFDADFNTAEAVVRRLYAERIRHINPLNSGKDAKTLLQEALQARHMPLPKYRIVDQIGDVHNQQFIVQCDLGETGFQTEAAGHSRREAEQQTAKTALVWLEKNFPSAKNRKK</sequence>
<dbReference type="Gene3D" id="3.30.160.20">
    <property type="match status" value="1"/>
</dbReference>
<dbReference type="FunFam" id="1.10.1520.10:FF:000001">
    <property type="entry name" value="Ribonuclease 3"/>
    <property type="match status" value="1"/>
</dbReference>
<evidence type="ECO:0000256" key="2">
    <source>
        <dbReference type="ARBA" id="ARBA00010183"/>
    </source>
</evidence>
<dbReference type="CDD" id="cd10845">
    <property type="entry name" value="DSRM_RNAse_III_family"/>
    <property type="match status" value="1"/>
</dbReference>
<evidence type="ECO:0000313" key="13">
    <source>
        <dbReference type="Proteomes" id="UP000027170"/>
    </source>
</evidence>
<proteinExistence type="inferred from homology"/>
<dbReference type="PROSITE" id="PS50137">
    <property type="entry name" value="DS_RBD"/>
    <property type="match status" value="1"/>
</dbReference>
<comment type="function">
    <text evidence="9">Digests double-stranded RNA. Involved in the processing of primary rRNA transcript to yield the immediate precursors to the large and small rRNAs (23S and 16S). Processes some mRNAs, and tRNAs when they are encoded in the rRNA operon. Processes pre-crRNA and tracrRNA of type II CRISPR loci if present in the organism.</text>
</comment>
<reference evidence="12 13" key="1">
    <citation type="submission" date="2014-03" db="EMBL/GenBank/DDBJ databases">
        <title>The genomes of two eusocial bee gut symbionts.</title>
        <authorList>
            <person name="Kwong W.K."/>
            <person name="Engel P."/>
            <person name="Koch H."/>
            <person name="Moran N.A."/>
        </authorList>
    </citation>
    <scope>NUCLEOTIDE SEQUENCE [LARGE SCALE GENOMIC DNA]</scope>
    <source>
        <strain evidence="13">wkB29</strain>
    </source>
</reference>
<dbReference type="Pfam" id="PF00035">
    <property type="entry name" value="dsrm"/>
    <property type="match status" value="1"/>
</dbReference>
<feature type="binding site" evidence="9">
    <location>
        <position position="123"/>
    </location>
    <ligand>
        <name>Mg(2+)</name>
        <dbReference type="ChEBI" id="CHEBI:18420"/>
    </ligand>
</feature>
<dbReference type="GO" id="GO:0046872">
    <property type="term" value="F:metal ion binding"/>
    <property type="evidence" value="ECO:0007669"/>
    <property type="project" value="UniProtKB-KW"/>
</dbReference>
<keyword evidence="6 9" id="KW-0255">Endonuclease</keyword>
<comment type="subunit">
    <text evidence="9">Homodimer.</text>
</comment>
<dbReference type="GO" id="GO:0006397">
    <property type="term" value="P:mRNA processing"/>
    <property type="evidence" value="ECO:0007669"/>
    <property type="project" value="UniProtKB-UniRule"/>
</dbReference>
<protein>
    <recommendedName>
        <fullName evidence="9">Ribonuclease 3</fullName>
        <ecNumber evidence="9">3.1.26.3</ecNumber>
    </recommendedName>
    <alternativeName>
        <fullName evidence="9">Ribonuclease III</fullName>
        <shortName evidence="9">RNase III</shortName>
    </alternativeName>
</protein>
<evidence type="ECO:0000313" key="12">
    <source>
        <dbReference type="EMBL" id="KDN15079.1"/>
    </source>
</evidence>
<dbReference type="Proteomes" id="UP000027170">
    <property type="component" value="Unassembled WGS sequence"/>
</dbReference>
<dbReference type="OrthoDB" id="9805026at2"/>
<keyword evidence="8 9" id="KW-0694">RNA-binding</keyword>
<evidence type="ECO:0000256" key="5">
    <source>
        <dbReference type="ARBA" id="ARBA00022722"/>
    </source>
</evidence>
<comment type="cofactor">
    <cofactor evidence="9">
        <name>Mg(2+)</name>
        <dbReference type="ChEBI" id="CHEBI:18420"/>
    </cofactor>
</comment>
<dbReference type="SUPFAM" id="SSF54768">
    <property type="entry name" value="dsRNA-binding domain-like"/>
    <property type="match status" value="1"/>
</dbReference>
<dbReference type="GO" id="GO:0006364">
    <property type="term" value="P:rRNA processing"/>
    <property type="evidence" value="ECO:0007669"/>
    <property type="project" value="UniProtKB-UniRule"/>
</dbReference>
<dbReference type="HAMAP" id="MF_00104">
    <property type="entry name" value="RNase_III"/>
    <property type="match status" value="1"/>
</dbReference>
<evidence type="ECO:0000259" key="10">
    <source>
        <dbReference type="PROSITE" id="PS50137"/>
    </source>
</evidence>
<dbReference type="EC" id="3.1.26.3" evidence="9"/>
<keyword evidence="4 9" id="KW-0507">mRNA processing</keyword>
<keyword evidence="9" id="KW-0819">tRNA processing</keyword>
<feature type="domain" description="RNase III" evidence="11">
    <location>
        <begin position="12"/>
        <end position="134"/>
    </location>
</feature>
<dbReference type="PANTHER" id="PTHR11207:SF0">
    <property type="entry name" value="RIBONUCLEASE 3"/>
    <property type="match status" value="1"/>
</dbReference>
<keyword evidence="9" id="KW-0963">Cytoplasm</keyword>
<feature type="domain" description="DRBM" evidence="10">
    <location>
        <begin position="161"/>
        <end position="231"/>
    </location>
</feature>
<keyword evidence="5 9" id="KW-0540">Nuclease</keyword>
<name>A0A066TLI0_9NEIS</name>
<dbReference type="InterPro" id="IPR011907">
    <property type="entry name" value="RNase_III"/>
</dbReference>
<evidence type="ECO:0000256" key="8">
    <source>
        <dbReference type="ARBA" id="ARBA00022884"/>
    </source>
</evidence>
<evidence type="ECO:0000256" key="3">
    <source>
        <dbReference type="ARBA" id="ARBA00022552"/>
    </source>
</evidence>
<feature type="active site" evidence="9">
    <location>
        <position position="51"/>
    </location>
</feature>
<comment type="catalytic activity">
    <reaction evidence="1 9">
        <text>Endonucleolytic cleavage to 5'-phosphomonoester.</text>
        <dbReference type="EC" id="3.1.26.3"/>
    </reaction>
</comment>
<feature type="active site" evidence="9">
    <location>
        <position position="123"/>
    </location>
</feature>
<dbReference type="GO" id="GO:0005737">
    <property type="term" value="C:cytoplasm"/>
    <property type="evidence" value="ECO:0007669"/>
    <property type="project" value="UniProtKB-SubCell"/>
</dbReference>
<keyword evidence="13" id="KW-1185">Reference proteome</keyword>
<comment type="similarity">
    <text evidence="2">Belongs to the ribonuclease III family.</text>
</comment>